<gene>
    <name evidence="3" type="ORF">SAMN04515678_10453</name>
</gene>
<dbReference type="Pfam" id="PF00982">
    <property type="entry name" value="Glyco_transf_20"/>
    <property type="match status" value="1"/>
</dbReference>
<dbReference type="Gene3D" id="3.40.50.2000">
    <property type="entry name" value="Glycogen Phosphorylase B"/>
    <property type="match status" value="2"/>
</dbReference>
<name>A0A1I1W096_9RHOB</name>
<protein>
    <submittedName>
        <fullName evidence="3">Trehalose 6-phosphate synthase</fullName>
    </submittedName>
</protein>
<evidence type="ECO:0000313" key="4">
    <source>
        <dbReference type="Proteomes" id="UP000325289"/>
    </source>
</evidence>
<evidence type="ECO:0000256" key="2">
    <source>
        <dbReference type="SAM" id="MobiDB-lite"/>
    </source>
</evidence>
<dbReference type="GO" id="GO:0005992">
    <property type="term" value="P:trehalose biosynthetic process"/>
    <property type="evidence" value="ECO:0007669"/>
    <property type="project" value="InterPro"/>
</dbReference>
<dbReference type="Proteomes" id="UP000325289">
    <property type="component" value="Unassembled WGS sequence"/>
</dbReference>
<dbReference type="OrthoDB" id="9815690at2"/>
<dbReference type="PANTHER" id="PTHR10788">
    <property type="entry name" value="TREHALOSE-6-PHOSPHATE SYNTHASE"/>
    <property type="match status" value="1"/>
</dbReference>
<reference evidence="3 4" key="1">
    <citation type="submission" date="2016-10" db="EMBL/GenBank/DDBJ databases">
        <authorList>
            <person name="Varghese N."/>
            <person name="Submissions S."/>
        </authorList>
    </citation>
    <scope>NUCLEOTIDE SEQUENCE [LARGE SCALE GENOMIC DNA]</scope>
    <source>
        <strain evidence="4">YIM D21,KCTC 23444,ACCC 10710</strain>
    </source>
</reference>
<dbReference type="CDD" id="cd03788">
    <property type="entry name" value="GT20_TPS"/>
    <property type="match status" value="1"/>
</dbReference>
<dbReference type="GO" id="GO:0003825">
    <property type="term" value="F:alpha,alpha-trehalose-phosphate synthase (UDP-forming) activity"/>
    <property type="evidence" value="ECO:0007669"/>
    <property type="project" value="TreeGrafter"/>
</dbReference>
<dbReference type="EMBL" id="FOMS01000004">
    <property type="protein sequence ID" value="SFD88545.1"/>
    <property type="molecule type" value="Genomic_DNA"/>
</dbReference>
<sequence>MSGKLVVVSNRIPTGDTPSGGLVVALHGALEQSGGLWVGAHPDTAGPGDTGLTEIDRGSYTRLAFHLSEAEYDSYYLGFANSVLWPLCHGRADLVELERSYEEGYMAVNRRVARLLADKIEPDDTVWVHDYHFLPLAGELRKLGVSARIGYFLHIPFPPLSALSTLPSPDDFADWLASYNLIGLQTRRDTARCLEMFRSDPRAEFMTDGTVKFQDRVVSVRSFPIGIEVDRFAEAAATPTDAADLGADMGEQLVIGVDRLDYSKGLPNRFRAFGEYLDRKPEDAPRASLLQVAPPTRERVAAYRAIRAELEEIAGRLNGAHSELDWTPIRYIHHAVDRDLLAVLYRRAEACLVTSLADGMNLVAKEYVAAQDPEDPGVLILSRFAGAGEDMTEALLVNPYDVSEMAEAIATALSMPLEERKRRHAACLRVVRDSDVSGWAQRFVDCLRNCVPTLAYDGLPDEVPERTRSRTPVPETS</sequence>
<dbReference type="AlphaFoldDB" id="A0A1I1W096"/>
<comment type="similarity">
    <text evidence="1">Belongs to the glycosyltransferase 20 family.</text>
</comment>
<organism evidence="3 4">
    <name type="scientific">Roseivivax sediminis</name>
    <dbReference type="NCBI Taxonomy" id="936889"/>
    <lineage>
        <taxon>Bacteria</taxon>
        <taxon>Pseudomonadati</taxon>
        <taxon>Pseudomonadota</taxon>
        <taxon>Alphaproteobacteria</taxon>
        <taxon>Rhodobacterales</taxon>
        <taxon>Roseobacteraceae</taxon>
        <taxon>Roseivivax</taxon>
    </lineage>
</organism>
<evidence type="ECO:0000256" key="1">
    <source>
        <dbReference type="ARBA" id="ARBA00008799"/>
    </source>
</evidence>
<dbReference type="PANTHER" id="PTHR10788:SF106">
    <property type="entry name" value="BCDNA.GH08860"/>
    <property type="match status" value="1"/>
</dbReference>
<dbReference type="SUPFAM" id="SSF53756">
    <property type="entry name" value="UDP-Glycosyltransferase/glycogen phosphorylase"/>
    <property type="match status" value="1"/>
</dbReference>
<proteinExistence type="inferred from homology"/>
<evidence type="ECO:0000313" key="3">
    <source>
        <dbReference type="EMBL" id="SFD88545.1"/>
    </source>
</evidence>
<dbReference type="InterPro" id="IPR001830">
    <property type="entry name" value="Glyco_trans_20"/>
</dbReference>
<accession>A0A1I1W096</accession>
<keyword evidence="4" id="KW-1185">Reference proteome</keyword>
<feature type="region of interest" description="Disordered" evidence="2">
    <location>
        <begin position="458"/>
        <end position="477"/>
    </location>
</feature>